<name>A0A175JEZ2_ENTHI</name>
<reference evidence="2 3" key="1">
    <citation type="submission" date="2016-05" db="EMBL/GenBank/DDBJ databases">
        <title>First whole genome sequencing of Entamoeba histolytica HM1:IMSS-clone-6.</title>
        <authorList>
            <person name="Mukherjee Avik.K."/>
            <person name="Izumyama S."/>
            <person name="Nakada-Tsukui K."/>
            <person name="Nozaki T."/>
        </authorList>
    </citation>
    <scope>NUCLEOTIDE SEQUENCE [LARGE SCALE GENOMIC DNA]</scope>
    <source>
        <strain evidence="2 3">HM1:IMSS clone 6</strain>
    </source>
</reference>
<gene>
    <name evidence="2" type="ORF">CL6EHI_049630</name>
</gene>
<proteinExistence type="predicted"/>
<organism evidence="2 3">
    <name type="scientific">Entamoeba histolytica</name>
    <dbReference type="NCBI Taxonomy" id="5759"/>
    <lineage>
        <taxon>Eukaryota</taxon>
        <taxon>Amoebozoa</taxon>
        <taxon>Evosea</taxon>
        <taxon>Archamoebae</taxon>
        <taxon>Mastigamoebida</taxon>
        <taxon>Entamoebidae</taxon>
        <taxon>Entamoeba</taxon>
    </lineage>
</organism>
<dbReference type="EMBL" id="BDEQ01000001">
    <property type="protein sequence ID" value="GAT92250.1"/>
    <property type="molecule type" value="Genomic_DNA"/>
</dbReference>
<dbReference type="VEuPathDB" id="AmoebaDB:EHI5A_033260"/>
<dbReference type="VEuPathDB" id="AmoebaDB:EHI8A_013250"/>
<keyword evidence="1" id="KW-0732">Signal</keyword>
<dbReference type="Proteomes" id="UP000078387">
    <property type="component" value="Unassembled WGS sequence"/>
</dbReference>
<sequence length="203" mass="23469">MCFISLMNHLPIVLCFFVCLSTANYTIFSNGAFRNNWYEKGSSCYASQTSQYNGQYILYTQMARDKFLNLYSNTPIKDYNFLTFAINWEDQYCTLRIGVELGTEGYLTSFSFKPDVLEPQKWNRVVVNISSLYSKDINTIRINKNDLRDTNIMFNDIMFTNEPLPAGVFEYPKLQTSSEDSELKDSSTLIIMSLAAIIFTVFF</sequence>
<dbReference type="VEuPathDB" id="AmoebaDB:EHI7A_017650"/>
<accession>A0A175JEZ2</accession>
<comment type="caution">
    <text evidence="2">The sequence shown here is derived from an EMBL/GenBank/DDBJ whole genome shotgun (WGS) entry which is preliminary data.</text>
</comment>
<protein>
    <submittedName>
        <fullName evidence="2">Uncharacterized protein</fullName>
    </submittedName>
</protein>
<dbReference type="eggNOG" id="ENOG502R98E">
    <property type="taxonomic scope" value="Eukaryota"/>
</dbReference>
<evidence type="ECO:0000256" key="1">
    <source>
        <dbReference type="SAM" id="SignalP"/>
    </source>
</evidence>
<feature type="chain" id="PRO_5008039888" evidence="1">
    <location>
        <begin position="24"/>
        <end position="203"/>
    </location>
</feature>
<dbReference type="AlphaFoldDB" id="A0A175JEZ2"/>
<dbReference type="VEuPathDB" id="AmoebaDB:EHI_049630"/>
<evidence type="ECO:0000313" key="3">
    <source>
        <dbReference type="Proteomes" id="UP000078387"/>
    </source>
</evidence>
<dbReference type="VEuPathDB" id="AmoebaDB:KM1_041270"/>
<feature type="signal peptide" evidence="1">
    <location>
        <begin position="1"/>
        <end position="23"/>
    </location>
</feature>
<evidence type="ECO:0000313" key="2">
    <source>
        <dbReference type="EMBL" id="GAT92250.1"/>
    </source>
</evidence>